<dbReference type="OrthoDB" id="5945173at2759"/>
<gene>
    <name evidence="4" type="ORF">scyTo_0015755</name>
</gene>
<dbReference type="OMA" id="SAHRCAN"/>
<keyword evidence="5" id="KW-1185">Reference proteome</keyword>
<comment type="subcellular location">
    <subcellularLocation>
        <location evidence="1">Secreted</location>
    </subcellularLocation>
</comment>
<evidence type="ECO:0000256" key="2">
    <source>
        <dbReference type="ARBA" id="ARBA00022525"/>
    </source>
</evidence>
<comment type="caution">
    <text evidence="4">The sequence shown here is derived from an EMBL/GenBank/DDBJ whole genome shotgun (WGS) entry which is preliminary data.</text>
</comment>
<organism evidence="4 5">
    <name type="scientific">Scyliorhinus torazame</name>
    <name type="common">Cloudy catshark</name>
    <name type="synonym">Catulus torazame</name>
    <dbReference type="NCBI Taxonomy" id="75743"/>
    <lineage>
        <taxon>Eukaryota</taxon>
        <taxon>Metazoa</taxon>
        <taxon>Chordata</taxon>
        <taxon>Craniata</taxon>
        <taxon>Vertebrata</taxon>
        <taxon>Chondrichthyes</taxon>
        <taxon>Elasmobranchii</taxon>
        <taxon>Galeomorphii</taxon>
        <taxon>Galeoidea</taxon>
        <taxon>Carcharhiniformes</taxon>
        <taxon>Scyliorhinidae</taxon>
        <taxon>Scyliorhinus</taxon>
    </lineage>
</organism>
<dbReference type="STRING" id="75743.A0A401PY68"/>
<protein>
    <recommendedName>
        <fullName evidence="6">UPAR/Ly6 domain-containing protein</fullName>
    </recommendedName>
</protein>
<proteinExistence type="predicted"/>
<feature type="region of interest" description="Disordered" evidence="3">
    <location>
        <begin position="229"/>
        <end position="288"/>
    </location>
</feature>
<dbReference type="AlphaFoldDB" id="A0A401PY68"/>
<dbReference type="PANTHER" id="PTHR20914">
    <property type="entry name" value="LY6/PLAUR DOMAIN-CONTAINING PROTEIN 8"/>
    <property type="match status" value="1"/>
</dbReference>
<dbReference type="GO" id="GO:0005576">
    <property type="term" value="C:extracellular region"/>
    <property type="evidence" value="ECO:0007669"/>
    <property type="project" value="UniProtKB-SubCell"/>
</dbReference>
<evidence type="ECO:0000256" key="3">
    <source>
        <dbReference type="SAM" id="MobiDB-lite"/>
    </source>
</evidence>
<reference evidence="4 5" key="1">
    <citation type="journal article" date="2018" name="Nat. Ecol. Evol.">
        <title>Shark genomes provide insights into elasmobranch evolution and the origin of vertebrates.</title>
        <authorList>
            <person name="Hara Y"/>
            <person name="Yamaguchi K"/>
            <person name="Onimaru K"/>
            <person name="Kadota M"/>
            <person name="Koyanagi M"/>
            <person name="Keeley SD"/>
            <person name="Tatsumi K"/>
            <person name="Tanaka K"/>
            <person name="Motone F"/>
            <person name="Kageyama Y"/>
            <person name="Nozu R"/>
            <person name="Adachi N"/>
            <person name="Nishimura O"/>
            <person name="Nakagawa R"/>
            <person name="Tanegashima C"/>
            <person name="Kiyatake I"/>
            <person name="Matsumoto R"/>
            <person name="Murakumo K"/>
            <person name="Nishida K"/>
            <person name="Terakita A"/>
            <person name="Kuratani S"/>
            <person name="Sato K"/>
            <person name="Hyodo S Kuraku.S."/>
        </authorList>
    </citation>
    <scope>NUCLEOTIDE SEQUENCE [LARGE SCALE GENOMIC DNA]</scope>
</reference>
<dbReference type="SUPFAM" id="SSF57302">
    <property type="entry name" value="Snake toxin-like"/>
    <property type="match status" value="1"/>
</dbReference>
<dbReference type="InterPro" id="IPR045860">
    <property type="entry name" value="Snake_toxin-like_sf"/>
</dbReference>
<evidence type="ECO:0000256" key="1">
    <source>
        <dbReference type="ARBA" id="ARBA00004613"/>
    </source>
</evidence>
<dbReference type="PANTHER" id="PTHR20914:SF9">
    <property type="entry name" value="COILED, ISOFORM A"/>
    <property type="match status" value="1"/>
</dbReference>
<dbReference type="Proteomes" id="UP000288216">
    <property type="component" value="Unassembled WGS sequence"/>
</dbReference>
<dbReference type="EMBL" id="BFAA01009096">
    <property type="protein sequence ID" value="GCB78048.1"/>
    <property type="molecule type" value="Genomic_DNA"/>
</dbReference>
<accession>A0A401PY68</accession>
<evidence type="ECO:0008006" key="6">
    <source>
        <dbReference type="Google" id="ProtNLM"/>
    </source>
</evidence>
<sequence>MGSVRLKFSSAHRCANYRPPLQKEGSLLADQYTICAKCSKAEKKMRLLFVLAIVCASLIEVQSLICKQCAGNICNPVNTTCAARCQTISTILNTGISQKSTLEQGCESVAEPVSFSSGVLSFSSVIRYCTTDCCNTQLTPDSANTTENGLTCIGCASTTAADCTNNQREVKCVGTETQCLSATGTQFIIPSGTIVIKGCATANLCNGTLNLGAFLITLDTGMQCSAATAATTTEAPTTTTEAPTTTTEAPTTTTAAPTTTTAAPTTTTTASSSGESNEASSNSGGSSD</sequence>
<keyword evidence="2" id="KW-0964">Secreted</keyword>
<dbReference type="InterPro" id="IPR050918">
    <property type="entry name" value="CNF-like_PLA2_Inhibitor"/>
</dbReference>
<evidence type="ECO:0000313" key="5">
    <source>
        <dbReference type="Proteomes" id="UP000288216"/>
    </source>
</evidence>
<name>A0A401PY68_SCYTO</name>
<evidence type="ECO:0000313" key="4">
    <source>
        <dbReference type="EMBL" id="GCB78048.1"/>
    </source>
</evidence>
<dbReference type="Gene3D" id="2.10.60.10">
    <property type="entry name" value="CD59"/>
    <property type="match status" value="1"/>
</dbReference>